<dbReference type="PROSITE" id="PS00028">
    <property type="entry name" value="ZINC_FINGER_C2H2_1"/>
    <property type="match status" value="5"/>
</dbReference>
<proteinExistence type="predicted"/>
<dbReference type="SUPFAM" id="SSF57667">
    <property type="entry name" value="beta-beta-alpha zinc fingers"/>
    <property type="match status" value="3"/>
</dbReference>
<gene>
    <name evidence="8" type="ORF">KIPB_003932</name>
</gene>
<dbReference type="OrthoDB" id="427030at2759"/>
<feature type="compositionally biased region" description="Low complexity" evidence="6">
    <location>
        <begin position="34"/>
        <end position="43"/>
    </location>
</feature>
<dbReference type="Proteomes" id="UP000265618">
    <property type="component" value="Unassembled WGS sequence"/>
</dbReference>
<sequence>MAPSAEDSPGSSDTPMTPDAEGGGGELKDSMNQAEGGVVPATEAEAEAETGVIADVRIETAMDTDTPSGEGQTGDAPVSTDPMCHQCPECTRSFRKASRLRDHMTTHTGVRPYPCTHPGCDKAYKRQAHLTRHIRSAHSKDKPYACPSCPLAFTTSQHLKRHTLSVHSGDTPHRCPFCVQRFRKRHQLSDHLREAHEDLIVSTCTSAAGEREREMEGAGTTGQEGEKGEGQGAAFDPEVYRGIIASLCKCPVCEFDTTYPSRLKRHIQSMHHDLAKVLYPGTTEPAPPKAKRKAGGGTSGGTGLVACPDCGRLFSKRSNMMTHYKTKHERASVFYCSVCGQESGYRSSIGRHIAVKHDSVGHVLTRVKGTGEGVCDVVGEGACDIDDVPVHGAEAGTEGMMQSPAAVTAPQL</sequence>
<evidence type="ECO:0000256" key="5">
    <source>
        <dbReference type="PROSITE-ProRule" id="PRU00042"/>
    </source>
</evidence>
<keyword evidence="2" id="KW-0677">Repeat</keyword>
<dbReference type="InterPro" id="IPR050688">
    <property type="entry name" value="Zinc_finger/UBP_domain"/>
</dbReference>
<feature type="domain" description="C2H2-type" evidence="7">
    <location>
        <begin position="85"/>
        <end position="112"/>
    </location>
</feature>
<keyword evidence="3 5" id="KW-0863">Zinc-finger</keyword>
<reference evidence="8 9" key="1">
    <citation type="journal article" date="2018" name="PLoS ONE">
        <title>The draft genome of Kipferlia bialata reveals reductive genome evolution in fornicate parasites.</title>
        <authorList>
            <person name="Tanifuji G."/>
            <person name="Takabayashi S."/>
            <person name="Kume K."/>
            <person name="Takagi M."/>
            <person name="Nakayama T."/>
            <person name="Kamikawa R."/>
            <person name="Inagaki Y."/>
            <person name="Hashimoto T."/>
        </authorList>
    </citation>
    <scope>NUCLEOTIDE SEQUENCE [LARGE SCALE GENOMIC DNA]</scope>
    <source>
        <strain evidence="8">NY0173</strain>
    </source>
</reference>
<organism evidence="8 9">
    <name type="scientific">Kipferlia bialata</name>
    <dbReference type="NCBI Taxonomy" id="797122"/>
    <lineage>
        <taxon>Eukaryota</taxon>
        <taxon>Metamonada</taxon>
        <taxon>Carpediemonas-like organisms</taxon>
        <taxon>Kipferlia</taxon>
    </lineage>
</organism>
<dbReference type="GO" id="GO:0008270">
    <property type="term" value="F:zinc ion binding"/>
    <property type="evidence" value="ECO:0007669"/>
    <property type="project" value="UniProtKB-KW"/>
</dbReference>
<dbReference type="PROSITE" id="PS50157">
    <property type="entry name" value="ZINC_FINGER_C2H2_2"/>
    <property type="match status" value="5"/>
</dbReference>
<feature type="region of interest" description="Disordered" evidence="6">
    <location>
        <begin position="279"/>
        <end position="298"/>
    </location>
</feature>
<comment type="caution">
    <text evidence="8">The sequence shown here is derived from an EMBL/GenBank/DDBJ whole genome shotgun (WGS) entry which is preliminary data.</text>
</comment>
<dbReference type="FunFam" id="3.30.160.60:FF:000125">
    <property type="entry name" value="Putative zinc finger protein 143"/>
    <property type="match status" value="1"/>
</dbReference>
<evidence type="ECO:0000256" key="4">
    <source>
        <dbReference type="ARBA" id="ARBA00022833"/>
    </source>
</evidence>
<feature type="region of interest" description="Disordered" evidence="6">
    <location>
        <begin position="1"/>
        <end position="53"/>
    </location>
</feature>
<evidence type="ECO:0000256" key="6">
    <source>
        <dbReference type="SAM" id="MobiDB-lite"/>
    </source>
</evidence>
<evidence type="ECO:0000259" key="7">
    <source>
        <dbReference type="PROSITE" id="PS50157"/>
    </source>
</evidence>
<dbReference type="FunFam" id="3.30.160.60:FF:000100">
    <property type="entry name" value="Zinc finger 45-like"/>
    <property type="match status" value="1"/>
</dbReference>
<protein>
    <recommendedName>
        <fullName evidence="7">C2H2-type domain-containing protein</fullName>
    </recommendedName>
</protein>
<dbReference type="Pfam" id="PF00096">
    <property type="entry name" value="zf-C2H2"/>
    <property type="match status" value="4"/>
</dbReference>
<evidence type="ECO:0000313" key="9">
    <source>
        <dbReference type="Proteomes" id="UP000265618"/>
    </source>
</evidence>
<keyword evidence="4" id="KW-0862">Zinc</keyword>
<feature type="domain" description="C2H2-type" evidence="7">
    <location>
        <begin position="305"/>
        <end position="328"/>
    </location>
</feature>
<dbReference type="InterPro" id="IPR013087">
    <property type="entry name" value="Znf_C2H2_type"/>
</dbReference>
<accession>A0A9K3GHP8</accession>
<evidence type="ECO:0000313" key="8">
    <source>
        <dbReference type="EMBL" id="GIQ82740.1"/>
    </source>
</evidence>
<feature type="domain" description="C2H2-type" evidence="7">
    <location>
        <begin position="144"/>
        <end position="172"/>
    </location>
</feature>
<feature type="domain" description="C2H2-type" evidence="7">
    <location>
        <begin position="113"/>
        <end position="143"/>
    </location>
</feature>
<evidence type="ECO:0000256" key="2">
    <source>
        <dbReference type="ARBA" id="ARBA00022737"/>
    </source>
</evidence>
<keyword evidence="1" id="KW-0479">Metal-binding</keyword>
<dbReference type="PANTHER" id="PTHR24403">
    <property type="entry name" value="ZINC FINGER PROTEIN"/>
    <property type="match status" value="1"/>
</dbReference>
<dbReference type="SMART" id="SM00355">
    <property type="entry name" value="ZnF_C2H2"/>
    <property type="match status" value="7"/>
</dbReference>
<name>A0A9K3GHP8_9EUKA</name>
<keyword evidence="9" id="KW-1185">Reference proteome</keyword>
<feature type="region of interest" description="Disordered" evidence="6">
    <location>
        <begin position="207"/>
        <end position="230"/>
    </location>
</feature>
<dbReference type="PANTHER" id="PTHR24403:SF67">
    <property type="entry name" value="FI01116P-RELATED"/>
    <property type="match status" value="1"/>
</dbReference>
<dbReference type="AlphaFoldDB" id="A0A9K3GHP8"/>
<dbReference type="EMBL" id="BDIP01000797">
    <property type="protein sequence ID" value="GIQ82740.1"/>
    <property type="molecule type" value="Genomic_DNA"/>
</dbReference>
<dbReference type="GO" id="GO:0045944">
    <property type="term" value="P:positive regulation of transcription by RNA polymerase II"/>
    <property type="evidence" value="ECO:0007669"/>
    <property type="project" value="TreeGrafter"/>
</dbReference>
<dbReference type="InterPro" id="IPR036236">
    <property type="entry name" value="Znf_C2H2_sf"/>
</dbReference>
<evidence type="ECO:0000256" key="1">
    <source>
        <dbReference type="ARBA" id="ARBA00022723"/>
    </source>
</evidence>
<dbReference type="Gene3D" id="3.30.160.60">
    <property type="entry name" value="Classic Zinc Finger"/>
    <property type="match status" value="5"/>
</dbReference>
<feature type="domain" description="C2H2-type" evidence="7">
    <location>
        <begin position="173"/>
        <end position="196"/>
    </location>
</feature>
<evidence type="ECO:0000256" key="3">
    <source>
        <dbReference type="ARBA" id="ARBA00022771"/>
    </source>
</evidence>
<dbReference type="GO" id="GO:0005634">
    <property type="term" value="C:nucleus"/>
    <property type="evidence" value="ECO:0007669"/>
    <property type="project" value="TreeGrafter"/>
</dbReference>